<dbReference type="InterPro" id="IPR013083">
    <property type="entry name" value="Znf_RING/FYVE/PHD"/>
</dbReference>
<dbReference type="EMBL" id="JABWDY010001723">
    <property type="protein sequence ID" value="KAF5207196.1"/>
    <property type="molecule type" value="Genomic_DNA"/>
</dbReference>
<dbReference type="InterPro" id="IPR001841">
    <property type="entry name" value="Znf_RING"/>
</dbReference>
<keyword evidence="12" id="KW-1185">Reference proteome</keyword>
<evidence type="ECO:0000256" key="2">
    <source>
        <dbReference type="ARBA" id="ARBA00012483"/>
    </source>
</evidence>
<evidence type="ECO:0000256" key="5">
    <source>
        <dbReference type="ARBA" id="ARBA00022771"/>
    </source>
</evidence>
<dbReference type="Proteomes" id="UP000554482">
    <property type="component" value="Unassembled WGS sequence"/>
</dbReference>
<dbReference type="Gene3D" id="3.30.40.10">
    <property type="entry name" value="Zinc/RING finger domain, C3HC4 (zinc finger)"/>
    <property type="match status" value="1"/>
</dbReference>
<gene>
    <name evidence="11" type="ORF">FRX31_003217</name>
</gene>
<evidence type="ECO:0000256" key="7">
    <source>
        <dbReference type="ARBA" id="ARBA00022833"/>
    </source>
</evidence>
<sequence>MGSVCCCLHGEDIEEYANPDNPAYQNCICIRCLLQNCITVYTTLFHRGEVHALPSSVEGETSLTSTTSQDNNLPDMYSSPPRPLPYDADPRYYRSQREGLVSRREKGSSHSHEESEPLRGSDCNADFETYSSVEKCYGSHEGGSKKCFSDSQVKHSSAKLASGIGYFYSSSEEEDVCPTCLEEYTPENPKIMTRCAHHYHLGCIYEWMERSDSCPVCGKVMEFDETT</sequence>
<dbReference type="SMART" id="SM00184">
    <property type="entry name" value="RING"/>
    <property type="match status" value="1"/>
</dbReference>
<dbReference type="GO" id="GO:0008270">
    <property type="term" value="F:zinc ion binding"/>
    <property type="evidence" value="ECO:0007669"/>
    <property type="project" value="UniProtKB-KW"/>
</dbReference>
<proteinExistence type="predicted"/>
<feature type="compositionally biased region" description="Polar residues" evidence="9">
    <location>
        <begin position="58"/>
        <end position="72"/>
    </location>
</feature>
<comment type="caution">
    <text evidence="11">The sequence shown here is derived from an EMBL/GenBank/DDBJ whole genome shotgun (WGS) entry which is preliminary data.</text>
</comment>
<evidence type="ECO:0000256" key="9">
    <source>
        <dbReference type="SAM" id="MobiDB-lite"/>
    </source>
</evidence>
<accession>A0A7J6XBM3</accession>
<feature type="region of interest" description="Disordered" evidence="9">
    <location>
        <begin position="55"/>
        <end position="120"/>
    </location>
</feature>
<feature type="compositionally biased region" description="Basic and acidic residues" evidence="9">
    <location>
        <begin position="88"/>
        <end position="119"/>
    </location>
</feature>
<dbReference type="Pfam" id="PF13639">
    <property type="entry name" value="zf-RING_2"/>
    <property type="match status" value="1"/>
</dbReference>
<keyword evidence="3" id="KW-0808">Transferase</keyword>
<evidence type="ECO:0000313" key="12">
    <source>
        <dbReference type="Proteomes" id="UP000554482"/>
    </source>
</evidence>
<protein>
    <recommendedName>
        <fullName evidence="2">RING-type E3 ubiquitin transferase</fullName>
        <ecNumber evidence="2">2.3.2.27</ecNumber>
    </recommendedName>
</protein>
<dbReference type="PANTHER" id="PTHR46463">
    <property type="entry name" value="ZINC FINGER, RING/FYVE/PHD-TYPE"/>
    <property type="match status" value="1"/>
</dbReference>
<organism evidence="11 12">
    <name type="scientific">Thalictrum thalictroides</name>
    <name type="common">Rue-anemone</name>
    <name type="synonym">Anemone thalictroides</name>
    <dbReference type="NCBI Taxonomy" id="46969"/>
    <lineage>
        <taxon>Eukaryota</taxon>
        <taxon>Viridiplantae</taxon>
        <taxon>Streptophyta</taxon>
        <taxon>Embryophyta</taxon>
        <taxon>Tracheophyta</taxon>
        <taxon>Spermatophyta</taxon>
        <taxon>Magnoliopsida</taxon>
        <taxon>Ranunculales</taxon>
        <taxon>Ranunculaceae</taxon>
        <taxon>Thalictroideae</taxon>
        <taxon>Thalictrum</taxon>
    </lineage>
</organism>
<evidence type="ECO:0000256" key="3">
    <source>
        <dbReference type="ARBA" id="ARBA00022679"/>
    </source>
</evidence>
<keyword evidence="4" id="KW-0479">Metal-binding</keyword>
<evidence type="ECO:0000256" key="8">
    <source>
        <dbReference type="PROSITE-ProRule" id="PRU00175"/>
    </source>
</evidence>
<feature type="domain" description="RING-type" evidence="10">
    <location>
        <begin position="177"/>
        <end position="217"/>
    </location>
</feature>
<evidence type="ECO:0000256" key="4">
    <source>
        <dbReference type="ARBA" id="ARBA00022723"/>
    </source>
</evidence>
<reference evidence="11 12" key="1">
    <citation type="submission" date="2020-06" db="EMBL/GenBank/DDBJ databases">
        <title>Transcriptomic and genomic resources for Thalictrum thalictroides and T. hernandezii: Facilitating candidate gene discovery in an emerging model plant lineage.</title>
        <authorList>
            <person name="Arias T."/>
            <person name="Riano-Pachon D.M."/>
            <person name="Di Stilio V.S."/>
        </authorList>
    </citation>
    <scope>NUCLEOTIDE SEQUENCE [LARGE SCALE GENOMIC DNA]</scope>
    <source>
        <strain evidence="12">cv. WT478/WT964</strain>
        <tissue evidence="11">Leaves</tissue>
    </source>
</reference>
<evidence type="ECO:0000259" key="10">
    <source>
        <dbReference type="PROSITE" id="PS50089"/>
    </source>
</evidence>
<keyword evidence="6" id="KW-0833">Ubl conjugation pathway</keyword>
<evidence type="ECO:0000256" key="1">
    <source>
        <dbReference type="ARBA" id="ARBA00000900"/>
    </source>
</evidence>
<evidence type="ECO:0000256" key="6">
    <source>
        <dbReference type="ARBA" id="ARBA00022786"/>
    </source>
</evidence>
<dbReference type="PANTHER" id="PTHR46463:SF86">
    <property type="entry name" value="RING-TYPE DOMAIN-CONTAINING PROTEIN"/>
    <property type="match status" value="1"/>
</dbReference>
<comment type="catalytic activity">
    <reaction evidence="1">
        <text>S-ubiquitinyl-[E2 ubiquitin-conjugating enzyme]-L-cysteine + [acceptor protein]-L-lysine = [E2 ubiquitin-conjugating enzyme]-L-cysteine + N(6)-ubiquitinyl-[acceptor protein]-L-lysine.</text>
        <dbReference type="EC" id="2.3.2.27"/>
    </reaction>
</comment>
<dbReference type="CDD" id="cd23116">
    <property type="entry name" value="RING-H2_AIRP1-like"/>
    <property type="match status" value="1"/>
</dbReference>
<dbReference type="GO" id="GO:0061630">
    <property type="term" value="F:ubiquitin protein ligase activity"/>
    <property type="evidence" value="ECO:0007669"/>
    <property type="project" value="UniProtKB-EC"/>
</dbReference>
<dbReference type="AlphaFoldDB" id="A0A7J6XBM3"/>
<keyword evidence="7" id="KW-0862">Zinc</keyword>
<dbReference type="OrthoDB" id="8062037at2759"/>
<evidence type="ECO:0000313" key="11">
    <source>
        <dbReference type="EMBL" id="KAF5207196.1"/>
    </source>
</evidence>
<dbReference type="PROSITE" id="PS50089">
    <property type="entry name" value="ZF_RING_2"/>
    <property type="match status" value="1"/>
</dbReference>
<name>A0A7J6XBM3_THATH</name>
<dbReference type="SUPFAM" id="SSF57850">
    <property type="entry name" value="RING/U-box"/>
    <property type="match status" value="1"/>
</dbReference>
<dbReference type="EC" id="2.3.2.27" evidence="2"/>
<keyword evidence="5 8" id="KW-0863">Zinc-finger</keyword>